<dbReference type="InterPro" id="IPR012910">
    <property type="entry name" value="Plug_dom"/>
</dbReference>
<dbReference type="PROSITE" id="PS52016">
    <property type="entry name" value="TONB_DEPENDENT_REC_3"/>
    <property type="match status" value="1"/>
</dbReference>
<dbReference type="RefSeq" id="WP_067155012.1">
    <property type="nucleotide sequence ID" value="NZ_CP014864.1"/>
</dbReference>
<proteinExistence type="inferred from homology"/>
<evidence type="ECO:0000256" key="6">
    <source>
        <dbReference type="ARBA" id="ARBA00023136"/>
    </source>
</evidence>
<dbReference type="EMBL" id="CP014864">
    <property type="protein sequence ID" value="AMX03229.1"/>
    <property type="molecule type" value="Genomic_DNA"/>
</dbReference>
<dbReference type="GeneID" id="76608800"/>
<dbReference type="Proteomes" id="UP000076077">
    <property type="component" value="Chromosome"/>
</dbReference>
<keyword evidence="5 9" id="KW-0798">TonB box</keyword>
<keyword evidence="11" id="KW-1185">Reference proteome</keyword>
<dbReference type="Pfam" id="PF00593">
    <property type="entry name" value="TonB_dep_Rec_b-barrel"/>
    <property type="match status" value="1"/>
</dbReference>
<evidence type="ECO:0000256" key="5">
    <source>
        <dbReference type="ARBA" id="ARBA00023077"/>
    </source>
</evidence>
<evidence type="ECO:0000256" key="7">
    <source>
        <dbReference type="ARBA" id="ARBA00023237"/>
    </source>
</evidence>
<comment type="similarity">
    <text evidence="8 9">Belongs to the TonB-dependent receptor family.</text>
</comment>
<dbReference type="Gene3D" id="2.40.170.20">
    <property type="entry name" value="TonB-dependent receptor, beta-barrel domain"/>
    <property type="match status" value="1"/>
</dbReference>
<evidence type="ECO:0000256" key="3">
    <source>
        <dbReference type="ARBA" id="ARBA00022452"/>
    </source>
</evidence>
<dbReference type="KEGG" id="mthd:A3224_12170"/>
<accession>A0A143HND8</accession>
<dbReference type="Pfam" id="PF07715">
    <property type="entry name" value="Plug"/>
    <property type="match status" value="1"/>
</dbReference>
<dbReference type="AlphaFoldDB" id="A0A143HND8"/>
<sequence length="930" mass="101936">MDRSHLSRAIKGAIATATVSASFATLSFAQEVEEVVVTGTRIQRATDATSTVPITVFDAAALENSGETTLEDFLQELPSMTGGQFGSSVNNGNPGLATVSLRGLGSSRSLVLLNGRRLVSAGTLTGTVDLNTIPISIIDRVEILKSGASSIYGSDAIAGVVNIITKKDFEGAQIRADYGITDESDGEQWLASMTFGAETEKGHVMLNVEYTKRDDIFQGDRKFSQCPLAEGGGQVFCFGSGTTTPAQFFTDNPDDPGFIVDPTTGQVRPFQASDGFNFAEFSYLITPQEVFSIYGYGEHELWDIKNLTTINAFSELLYTNRQSDQLLAPEGTFWGPGIAADNPFNPIGEPVFVTRRLTEAGGRSFTQDLSTWRGVIGFNGEWCNDWLWDISYTYARWVDPQIDRGRANQTNMDTLLASVNFIRDDEGNIIGEEFASADCPEDPNCGIWNPFDPDTLTEDMIEFGLVTNSPVEKETLRSFQINVTGDFGGFALTSEAWAWAAGYEHRSESVEVTVDGAAQLGQIYFVQGTPWSGSYSVDEGYVEVRAPVLEGQRWADLLAFEVSARYSDYDTIGDDTTFAAIVEYAPFEELRFRGSYNEGFRAPGLDDLFSPAELSAERYSDPCFEATDPTVIANCNADSPSLINSPQISGGPQATGFFAGNPDLDKETSESWTLGAVWTPTFVEDLSFTLDYWRIDVEDAIGTFTTDQIVDNCYASASFPNNDFCNLILGPTAVGQQTGAFGPRRAANATIAGQALITQNISTFETDGVDLGAFYNWDFWEGNIAVQGLATYLHDYKFQASAFDPEINLAGKFGADPVTTRIAAFPRWKLYMSADYEADYWSVGTTVRMEGSVDDISPNTADLATQVDATWYQDIRAAYFCWEDVKISGGIRNVWNQQPPYVTNYDDMNTLPLNYDTIGRFFYGSITLSF</sequence>
<organism evidence="10 11">
    <name type="scientific">Microbulbifer thermotolerans</name>
    <dbReference type="NCBI Taxonomy" id="252514"/>
    <lineage>
        <taxon>Bacteria</taxon>
        <taxon>Pseudomonadati</taxon>
        <taxon>Pseudomonadota</taxon>
        <taxon>Gammaproteobacteria</taxon>
        <taxon>Cellvibrionales</taxon>
        <taxon>Microbulbiferaceae</taxon>
        <taxon>Microbulbifer</taxon>
    </lineage>
</organism>
<dbReference type="Gene3D" id="2.170.130.10">
    <property type="entry name" value="TonB-dependent receptor, plug domain"/>
    <property type="match status" value="1"/>
</dbReference>
<gene>
    <name evidence="10" type="ORF">A3224_12170</name>
</gene>
<evidence type="ECO:0000256" key="4">
    <source>
        <dbReference type="ARBA" id="ARBA00022692"/>
    </source>
</evidence>
<protein>
    <submittedName>
        <fullName evidence="10">Uncharacterized protein</fullName>
    </submittedName>
</protein>
<dbReference type="InterPro" id="IPR036942">
    <property type="entry name" value="Beta-barrel_TonB_sf"/>
</dbReference>
<keyword evidence="4 8" id="KW-0812">Transmembrane</keyword>
<evidence type="ECO:0000313" key="11">
    <source>
        <dbReference type="Proteomes" id="UP000076077"/>
    </source>
</evidence>
<evidence type="ECO:0000256" key="9">
    <source>
        <dbReference type="RuleBase" id="RU003357"/>
    </source>
</evidence>
<dbReference type="STRING" id="252514.A3224_12170"/>
<evidence type="ECO:0000256" key="1">
    <source>
        <dbReference type="ARBA" id="ARBA00004571"/>
    </source>
</evidence>
<comment type="subcellular location">
    <subcellularLocation>
        <location evidence="1 8">Cell outer membrane</location>
        <topology evidence="1 8">Multi-pass membrane protein</topology>
    </subcellularLocation>
</comment>
<dbReference type="GO" id="GO:0009279">
    <property type="term" value="C:cell outer membrane"/>
    <property type="evidence" value="ECO:0007669"/>
    <property type="project" value="UniProtKB-SubCell"/>
</dbReference>
<dbReference type="PANTHER" id="PTHR47234">
    <property type="match status" value="1"/>
</dbReference>
<keyword evidence="7 8" id="KW-0998">Cell outer membrane</keyword>
<keyword evidence="2 8" id="KW-0813">Transport</keyword>
<evidence type="ECO:0000313" key="10">
    <source>
        <dbReference type="EMBL" id="AMX03229.1"/>
    </source>
</evidence>
<dbReference type="OrthoDB" id="9805434at2"/>
<dbReference type="InterPro" id="IPR037066">
    <property type="entry name" value="Plug_dom_sf"/>
</dbReference>
<name>A0A143HND8_MICTH</name>
<dbReference type="InterPro" id="IPR039426">
    <property type="entry name" value="TonB-dep_rcpt-like"/>
</dbReference>
<keyword evidence="6 8" id="KW-0472">Membrane</keyword>
<dbReference type="InterPro" id="IPR000531">
    <property type="entry name" value="Beta-barrel_TonB"/>
</dbReference>
<evidence type="ECO:0000256" key="8">
    <source>
        <dbReference type="PROSITE-ProRule" id="PRU01360"/>
    </source>
</evidence>
<dbReference type="SUPFAM" id="SSF56935">
    <property type="entry name" value="Porins"/>
    <property type="match status" value="1"/>
</dbReference>
<dbReference type="PANTHER" id="PTHR47234:SF2">
    <property type="entry name" value="TONB-DEPENDENT RECEPTOR"/>
    <property type="match status" value="1"/>
</dbReference>
<evidence type="ECO:0000256" key="2">
    <source>
        <dbReference type="ARBA" id="ARBA00022448"/>
    </source>
</evidence>
<keyword evidence="3 8" id="KW-1134">Transmembrane beta strand</keyword>
<reference evidence="11" key="1">
    <citation type="submission" date="2016-03" db="EMBL/GenBank/DDBJ databases">
        <authorList>
            <person name="Lee Y.-S."/>
            <person name="Choi Y.-L."/>
        </authorList>
    </citation>
    <scope>NUCLEOTIDE SEQUENCE [LARGE SCALE GENOMIC DNA]</scope>
    <source>
        <strain evidence="11">DAU221</strain>
    </source>
</reference>